<proteinExistence type="predicted"/>
<keyword evidence="3" id="KW-1185">Reference proteome</keyword>
<dbReference type="AlphaFoldDB" id="A0A6I6JFJ3"/>
<gene>
    <name evidence="2" type="ORF">GM415_16245</name>
</gene>
<organism evidence="2 3">
    <name type="scientific">Pseudodesulfovibrio cashew</name>
    <dbReference type="NCBI Taxonomy" id="2678688"/>
    <lineage>
        <taxon>Bacteria</taxon>
        <taxon>Pseudomonadati</taxon>
        <taxon>Thermodesulfobacteriota</taxon>
        <taxon>Desulfovibrionia</taxon>
        <taxon>Desulfovibrionales</taxon>
        <taxon>Desulfovibrionaceae</taxon>
    </lineage>
</organism>
<reference evidence="2 3" key="1">
    <citation type="submission" date="2019-11" db="EMBL/GenBank/DDBJ databases">
        <authorList>
            <person name="Zheng R.K."/>
            <person name="Sun C.M."/>
        </authorList>
    </citation>
    <scope>NUCLEOTIDE SEQUENCE [LARGE SCALE GENOMIC DNA]</scope>
    <source>
        <strain evidence="2 3">SRB007</strain>
    </source>
</reference>
<dbReference type="Gene3D" id="3.40.50.10880">
    <property type="entry name" value="Uncharacterised protein PF01937, DUF89, domain 3"/>
    <property type="match status" value="1"/>
</dbReference>
<dbReference type="EMBL" id="CP046400">
    <property type="protein sequence ID" value="QGY41605.1"/>
    <property type="molecule type" value="Genomic_DNA"/>
</dbReference>
<dbReference type="SUPFAM" id="SSF111321">
    <property type="entry name" value="AF1104-like"/>
    <property type="match status" value="1"/>
</dbReference>
<accession>A0A6I6JFJ3</accession>
<dbReference type="Proteomes" id="UP000428328">
    <property type="component" value="Chromosome"/>
</dbReference>
<protein>
    <recommendedName>
        <fullName evidence="1">Damage-control phosphatase ARMT1-like metal-binding domain-containing protein</fullName>
    </recommendedName>
</protein>
<name>A0A6I6JFJ3_9BACT</name>
<dbReference type="Pfam" id="PF01937">
    <property type="entry name" value="ARMT1-like_dom"/>
    <property type="match status" value="1"/>
</dbReference>
<feature type="domain" description="Damage-control phosphatase ARMT1-like metal-binding" evidence="1">
    <location>
        <begin position="125"/>
        <end position="375"/>
    </location>
</feature>
<sequence>MGFDRDFESAQDVRYGKDVALDALLLHFMTENHLEYSIDPDKNGSMEQLRFMLALENGDFYAPCSDRMFRMLLSEGLPDELLAEYLAQWKAFIRLTRNFCSERKLASRFIQLARHKFRMVLASPIVIPSRLMKRLVTIFMTQSGIDDPYRQIRRALNRRAARIVDSETFDRMVNSCLEGVETCTRMDELRHHLDMLEVERLMRLSTLTDNWSPESFDESALEQADIDGEIRSSGDMFKPLCDALSRDGDAPKRILYIPNRAGGLMFDLEVVKALLRQGHRVVVALKEGFFFEWPVYWDRDHDPVVAERFNGAYFVSEDRLTKNELLAIMAKHQFVVISDGTRERFNPYRFSVTFARAWKECDLIIAKGKSMHNRLIDASHDFTRDIASFYRDPEGTFHMDFRPKPESEHKFSERYITQKAEEIIREMRWARENGKTVMFYSGIIGSVPGRTKEAIEIISTYVDHLRGQLDDAYIINPGEHFEEGMDADDLMFMWEQVQRSGYINVWRFQTYFDIEKSFELMGRKVPPVWVGKDATYSTGCTKEMHIALDVQKAYPELQIIGPNPEKFFRRREYGVGKFCDVAIDSCGI</sequence>
<evidence type="ECO:0000313" key="2">
    <source>
        <dbReference type="EMBL" id="QGY41605.1"/>
    </source>
</evidence>
<evidence type="ECO:0000313" key="3">
    <source>
        <dbReference type="Proteomes" id="UP000428328"/>
    </source>
</evidence>
<dbReference type="KEGG" id="psel:GM415_16245"/>
<evidence type="ECO:0000259" key="1">
    <source>
        <dbReference type="Pfam" id="PF01937"/>
    </source>
</evidence>
<dbReference type="InterPro" id="IPR036075">
    <property type="entry name" value="ARMT-1-like_metal-bd_sf"/>
</dbReference>
<dbReference type="InterPro" id="IPR002791">
    <property type="entry name" value="ARMT1-like_metal-bd"/>
</dbReference>
<dbReference type="RefSeq" id="WP_158950033.1">
    <property type="nucleotide sequence ID" value="NZ_CP046400.1"/>
</dbReference>